<evidence type="ECO:0000313" key="3">
    <source>
        <dbReference type="Proteomes" id="UP001222325"/>
    </source>
</evidence>
<feature type="compositionally biased region" description="Basic and acidic residues" evidence="1">
    <location>
        <begin position="240"/>
        <end position="257"/>
    </location>
</feature>
<name>A0AAD6UJC1_9AGAR</name>
<evidence type="ECO:0000313" key="2">
    <source>
        <dbReference type="EMBL" id="KAJ7104269.1"/>
    </source>
</evidence>
<accession>A0AAD6UJC1</accession>
<reference evidence="2" key="1">
    <citation type="submission" date="2023-03" db="EMBL/GenBank/DDBJ databases">
        <title>Massive genome expansion in bonnet fungi (Mycena s.s.) driven by repeated elements and novel gene families across ecological guilds.</title>
        <authorList>
            <consortium name="Lawrence Berkeley National Laboratory"/>
            <person name="Harder C.B."/>
            <person name="Miyauchi S."/>
            <person name="Viragh M."/>
            <person name="Kuo A."/>
            <person name="Thoen E."/>
            <person name="Andreopoulos B."/>
            <person name="Lu D."/>
            <person name="Skrede I."/>
            <person name="Drula E."/>
            <person name="Henrissat B."/>
            <person name="Morin E."/>
            <person name="Kohler A."/>
            <person name="Barry K."/>
            <person name="LaButti K."/>
            <person name="Morin E."/>
            <person name="Salamov A."/>
            <person name="Lipzen A."/>
            <person name="Mereny Z."/>
            <person name="Hegedus B."/>
            <person name="Baldrian P."/>
            <person name="Stursova M."/>
            <person name="Weitz H."/>
            <person name="Taylor A."/>
            <person name="Grigoriev I.V."/>
            <person name="Nagy L.G."/>
            <person name="Martin F."/>
            <person name="Kauserud H."/>
        </authorList>
    </citation>
    <scope>NUCLEOTIDE SEQUENCE</scope>
    <source>
        <strain evidence="2">CBHHK173m</strain>
    </source>
</reference>
<protein>
    <submittedName>
        <fullName evidence="2">Uncharacterized protein</fullName>
    </submittedName>
</protein>
<dbReference type="AlphaFoldDB" id="A0AAD6UJC1"/>
<proteinExistence type="predicted"/>
<feature type="region of interest" description="Disordered" evidence="1">
    <location>
        <begin position="240"/>
        <end position="259"/>
    </location>
</feature>
<organism evidence="2 3">
    <name type="scientific">Mycena belliarum</name>
    <dbReference type="NCBI Taxonomy" id="1033014"/>
    <lineage>
        <taxon>Eukaryota</taxon>
        <taxon>Fungi</taxon>
        <taxon>Dikarya</taxon>
        <taxon>Basidiomycota</taxon>
        <taxon>Agaricomycotina</taxon>
        <taxon>Agaricomycetes</taxon>
        <taxon>Agaricomycetidae</taxon>
        <taxon>Agaricales</taxon>
        <taxon>Marasmiineae</taxon>
        <taxon>Mycenaceae</taxon>
        <taxon>Mycena</taxon>
    </lineage>
</organism>
<gene>
    <name evidence="2" type="ORF">B0H15DRAFT_1016646</name>
</gene>
<keyword evidence="3" id="KW-1185">Reference proteome</keyword>
<comment type="caution">
    <text evidence="2">The sequence shown here is derived from an EMBL/GenBank/DDBJ whole genome shotgun (WGS) entry which is preliminary data.</text>
</comment>
<evidence type="ECO:0000256" key="1">
    <source>
        <dbReference type="SAM" id="MobiDB-lite"/>
    </source>
</evidence>
<dbReference type="Proteomes" id="UP001222325">
    <property type="component" value="Unassembled WGS sequence"/>
</dbReference>
<sequence length="379" mass="42796">MGGSAFRAVLPLSAFPRMPPATYYALKARLTPRIQTLYSVVSTPYEAPEKQDHGDLDLLVCEPRSGLEVPHEAVRAVLNATHVVPMPGNRTSSYAVPIDRGEWPDVQAQEEEMYHQVDVHVCTDRAEWERIYFFHGYGDLGMILGLIARNNGLALGSKGLKIPNHPRPPFGLTESMDEIMKYMQLSMQRWTTGFQTKQQIFEWVGETPLFNPARFQTEGQGIKKVKPERKMYAEFVQWAKEQKQRPGHSESPERSVLGKDQQIQHALKYFGKKEEFDSLAREDANKARLKEGFNGLKVQAWTGMSGEQWKDLKATMDLVRSWVGGEPGILKILNEQGEAGIRELVLRAKEEVENSAHETAERVVADLTEGFQAVAITET</sequence>
<dbReference type="EMBL" id="JARJCN010000001">
    <property type="protein sequence ID" value="KAJ7104269.1"/>
    <property type="molecule type" value="Genomic_DNA"/>
</dbReference>